<dbReference type="Proteomes" id="UP000006039">
    <property type="component" value="Unassembled WGS sequence"/>
</dbReference>
<reference evidence="4" key="1">
    <citation type="submission" date="2010-07" db="EMBL/GenBank/DDBJ databases">
        <title>The genome sequence of Gaeumannomyces graminis var. tritici strain R3-111a-1.</title>
        <authorList>
            <consortium name="The Broad Institute Genome Sequencing Platform"/>
            <person name="Ma L.-J."/>
            <person name="Dead R."/>
            <person name="Young S."/>
            <person name="Zeng Q."/>
            <person name="Koehrsen M."/>
            <person name="Alvarado L."/>
            <person name="Berlin A."/>
            <person name="Chapman S.B."/>
            <person name="Chen Z."/>
            <person name="Freedman E."/>
            <person name="Gellesch M."/>
            <person name="Goldberg J."/>
            <person name="Griggs A."/>
            <person name="Gujja S."/>
            <person name="Heilman E.R."/>
            <person name="Heiman D."/>
            <person name="Hepburn T."/>
            <person name="Howarth C."/>
            <person name="Jen D."/>
            <person name="Larson L."/>
            <person name="Mehta T."/>
            <person name="Neiman D."/>
            <person name="Pearson M."/>
            <person name="Roberts A."/>
            <person name="Saif S."/>
            <person name="Shea T."/>
            <person name="Shenoy N."/>
            <person name="Sisk P."/>
            <person name="Stolte C."/>
            <person name="Sykes S."/>
            <person name="Walk T."/>
            <person name="White J."/>
            <person name="Yandava C."/>
            <person name="Haas B."/>
            <person name="Nusbaum C."/>
            <person name="Birren B."/>
        </authorList>
    </citation>
    <scope>NUCLEOTIDE SEQUENCE [LARGE SCALE GENOMIC DNA]</scope>
    <source>
        <strain evidence="4">R3-111a-1</strain>
    </source>
</reference>
<dbReference type="VEuPathDB" id="FungiDB:GGTG_00460"/>
<protein>
    <submittedName>
        <fullName evidence="2 3">Uncharacterized protein</fullName>
    </submittedName>
</protein>
<dbReference type="eggNOG" id="KOG0017">
    <property type="taxonomic scope" value="Eukaryota"/>
</dbReference>
<feature type="transmembrane region" description="Helical" evidence="1">
    <location>
        <begin position="20"/>
        <end position="40"/>
    </location>
</feature>
<accession>J3NGS1</accession>
<keyword evidence="1" id="KW-1133">Transmembrane helix</keyword>
<keyword evidence="1" id="KW-0472">Membrane</keyword>
<evidence type="ECO:0000313" key="3">
    <source>
        <dbReference type="EnsemblFungi" id="EJT80461"/>
    </source>
</evidence>
<keyword evidence="4" id="KW-1185">Reference proteome</keyword>
<sequence>MLIHNNIDSNTQYNITFYVFNNPIPFLLLLKNINALSIYLNNTRNEFVKHNKTRVRIIKRFGYPWFFFNASIYVINKILITAEKKIAGFLFLTKTELRRVYKRFNHLSDFNYEIVINVCYLSNKPVLYVINKSIKFNAAAILKNLFAKKTWKTLKRYWINVYLKPLNPKRRGRLPKNKIPVQLRNRLKPLTLNTKSNKPLKPKERLEIKLHNKTYLLPKKAKAMRLLIEYKAKALKFLKHVSLKKIKRIPEALYKKTKCPTVNFRACTKPLKPKHFINNPEHYPNDCIAQYKLWNGKDANKRYAKPKKLNVYKFRKKSALKSKLQAIICILKAKKKLIINLIALRKFYKNKEIDEIRWIAGTNNPANAITKKQLNRALKELHYLS</sequence>
<evidence type="ECO:0000256" key="1">
    <source>
        <dbReference type="SAM" id="Phobius"/>
    </source>
</evidence>
<dbReference type="HOGENOM" id="CLU_717715_0_0_1"/>
<reference evidence="2" key="3">
    <citation type="submission" date="2010-09" db="EMBL/GenBank/DDBJ databases">
        <title>Annotation of Gaeumannomyces graminis var. tritici R3-111a-1.</title>
        <authorList>
            <consortium name="The Broad Institute Genome Sequencing Platform"/>
            <person name="Ma L.-J."/>
            <person name="Dead R."/>
            <person name="Young S.K."/>
            <person name="Zeng Q."/>
            <person name="Gargeya S."/>
            <person name="Fitzgerald M."/>
            <person name="Haas B."/>
            <person name="Abouelleil A."/>
            <person name="Alvarado L."/>
            <person name="Arachchi H.M."/>
            <person name="Berlin A."/>
            <person name="Brown A."/>
            <person name="Chapman S.B."/>
            <person name="Chen Z."/>
            <person name="Dunbar C."/>
            <person name="Freedman E."/>
            <person name="Gearin G."/>
            <person name="Gellesch M."/>
            <person name="Goldberg J."/>
            <person name="Griggs A."/>
            <person name="Gujja S."/>
            <person name="Heiman D."/>
            <person name="Howarth C."/>
            <person name="Larson L."/>
            <person name="Lui A."/>
            <person name="MacDonald P.J.P."/>
            <person name="Mehta T."/>
            <person name="Montmayeur A."/>
            <person name="Murphy C."/>
            <person name="Neiman D."/>
            <person name="Pearson M."/>
            <person name="Priest M."/>
            <person name="Roberts A."/>
            <person name="Saif S."/>
            <person name="Shea T."/>
            <person name="Shenoy N."/>
            <person name="Sisk P."/>
            <person name="Stolte C."/>
            <person name="Sykes S."/>
            <person name="Yandava C."/>
            <person name="Wortman J."/>
            <person name="Nusbaum C."/>
            <person name="Birren B."/>
        </authorList>
    </citation>
    <scope>NUCLEOTIDE SEQUENCE</scope>
    <source>
        <strain evidence="2">R3-111a-1</strain>
    </source>
</reference>
<feature type="transmembrane region" description="Helical" evidence="1">
    <location>
        <begin position="61"/>
        <end position="80"/>
    </location>
</feature>
<proteinExistence type="predicted"/>
<dbReference type="OrthoDB" id="3600043at2759"/>
<reference evidence="3" key="4">
    <citation type="journal article" date="2015" name="G3 (Bethesda)">
        <title>Genome sequences of three phytopathogenic species of the Magnaporthaceae family of fungi.</title>
        <authorList>
            <person name="Okagaki L.H."/>
            <person name="Nunes C.C."/>
            <person name="Sailsbery J."/>
            <person name="Clay B."/>
            <person name="Brown D."/>
            <person name="John T."/>
            <person name="Oh Y."/>
            <person name="Young N."/>
            <person name="Fitzgerald M."/>
            <person name="Haas B.J."/>
            <person name="Zeng Q."/>
            <person name="Young S."/>
            <person name="Adiconis X."/>
            <person name="Fan L."/>
            <person name="Levin J.Z."/>
            <person name="Mitchell T.K."/>
            <person name="Okubara P.A."/>
            <person name="Farman M.L."/>
            <person name="Kohn L.M."/>
            <person name="Birren B."/>
            <person name="Ma L.-J."/>
            <person name="Dean R.A."/>
        </authorList>
    </citation>
    <scope>NUCLEOTIDE SEQUENCE</scope>
    <source>
        <strain evidence="3">R3-111a-1</strain>
    </source>
</reference>
<reference evidence="3" key="5">
    <citation type="submission" date="2018-04" db="UniProtKB">
        <authorList>
            <consortium name="EnsemblFungi"/>
        </authorList>
    </citation>
    <scope>IDENTIFICATION</scope>
    <source>
        <strain evidence="3">R3-111a-1</strain>
    </source>
</reference>
<keyword evidence="1" id="KW-0812">Transmembrane</keyword>
<reference evidence="2" key="2">
    <citation type="submission" date="2010-07" db="EMBL/GenBank/DDBJ databases">
        <authorList>
            <consortium name="The Broad Institute Genome Sequencing Platform"/>
            <consortium name="Broad Institute Genome Sequencing Center for Infectious Disease"/>
            <person name="Ma L.-J."/>
            <person name="Dead R."/>
            <person name="Young S."/>
            <person name="Zeng Q."/>
            <person name="Koehrsen M."/>
            <person name="Alvarado L."/>
            <person name="Berlin A."/>
            <person name="Chapman S.B."/>
            <person name="Chen Z."/>
            <person name="Freedman E."/>
            <person name="Gellesch M."/>
            <person name="Goldberg J."/>
            <person name="Griggs A."/>
            <person name="Gujja S."/>
            <person name="Heilman E.R."/>
            <person name="Heiman D."/>
            <person name="Hepburn T."/>
            <person name="Howarth C."/>
            <person name="Jen D."/>
            <person name="Larson L."/>
            <person name="Mehta T."/>
            <person name="Neiman D."/>
            <person name="Pearson M."/>
            <person name="Roberts A."/>
            <person name="Saif S."/>
            <person name="Shea T."/>
            <person name="Shenoy N."/>
            <person name="Sisk P."/>
            <person name="Stolte C."/>
            <person name="Sykes S."/>
            <person name="Walk T."/>
            <person name="White J."/>
            <person name="Yandava C."/>
            <person name="Haas B."/>
            <person name="Nusbaum C."/>
            <person name="Birren B."/>
        </authorList>
    </citation>
    <scope>NUCLEOTIDE SEQUENCE</scope>
    <source>
        <strain evidence="2">R3-111a-1</strain>
    </source>
</reference>
<dbReference type="AlphaFoldDB" id="J3NGS1"/>
<gene>
    <name evidence="3" type="primary">20340918</name>
    <name evidence="2" type="ORF">GGTG_00460</name>
</gene>
<dbReference type="GeneID" id="20340918"/>
<name>J3NGS1_GAET3</name>
<evidence type="ECO:0000313" key="2">
    <source>
        <dbReference type="EMBL" id="EJT80461.1"/>
    </source>
</evidence>
<dbReference type="STRING" id="644352.J3NGS1"/>
<dbReference type="RefSeq" id="XP_009216470.1">
    <property type="nucleotide sequence ID" value="XM_009218206.1"/>
</dbReference>
<organism evidence="2">
    <name type="scientific">Gaeumannomyces tritici (strain R3-111a-1)</name>
    <name type="common">Wheat and barley take-all root rot fungus</name>
    <name type="synonym">Gaeumannomyces graminis var. tritici</name>
    <dbReference type="NCBI Taxonomy" id="644352"/>
    <lineage>
        <taxon>Eukaryota</taxon>
        <taxon>Fungi</taxon>
        <taxon>Dikarya</taxon>
        <taxon>Ascomycota</taxon>
        <taxon>Pezizomycotina</taxon>
        <taxon>Sordariomycetes</taxon>
        <taxon>Sordariomycetidae</taxon>
        <taxon>Magnaporthales</taxon>
        <taxon>Magnaporthaceae</taxon>
        <taxon>Gaeumannomyces</taxon>
    </lineage>
</organism>
<dbReference type="EnsemblFungi" id="EJT80461">
    <property type="protein sequence ID" value="EJT80461"/>
    <property type="gene ID" value="GGTG_00460"/>
</dbReference>
<dbReference type="EMBL" id="GL385395">
    <property type="protein sequence ID" value="EJT80461.1"/>
    <property type="molecule type" value="Genomic_DNA"/>
</dbReference>
<evidence type="ECO:0000313" key="4">
    <source>
        <dbReference type="Proteomes" id="UP000006039"/>
    </source>
</evidence>